<protein>
    <recommendedName>
        <fullName evidence="4">Terminase</fullName>
    </recommendedName>
</protein>
<feature type="compositionally biased region" description="Polar residues" evidence="1">
    <location>
        <begin position="145"/>
        <end position="155"/>
    </location>
</feature>
<dbReference type="EMBL" id="NFKP01000013">
    <property type="protein sequence ID" value="OUP68877.1"/>
    <property type="molecule type" value="Genomic_DNA"/>
</dbReference>
<accession>A0A1Y4MJE9</accession>
<dbReference type="Proteomes" id="UP000196386">
    <property type="component" value="Unassembled WGS sequence"/>
</dbReference>
<comment type="caution">
    <text evidence="2">The sequence shown here is derived from an EMBL/GenBank/DDBJ whole genome shotgun (WGS) entry which is preliminary data.</text>
</comment>
<evidence type="ECO:0000256" key="1">
    <source>
        <dbReference type="SAM" id="MobiDB-lite"/>
    </source>
</evidence>
<organism evidence="2 3">
    <name type="scientific">Anaerotruncus colihominis</name>
    <dbReference type="NCBI Taxonomy" id="169435"/>
    <lineage>
        <taxon>Bacteria</taxon>
        <taxon>Bacillati</taxon>
        <taxon>Bacillota</taxon>
        <taxon>Clostridia</taxon>
        <taxon>Eubacteriales</taxon>
        <taxon>Oscillospiraceae</taxon>
        <taxon>Anaerotruncus</taxon>
    </lineage>
</organism>
<evidence type="ECO:0000313" key="2">
    <source>
        <dbReference type="EMBL" id="OUP68877.1"/>
    </source>
</evidence>
<evidence type="ECO:0008006" key="4">
    <source>
        <dbReference type="Google" id="ProtNLM"/>
    </source>
</evidence>
<sequence>MPKRRPEPEAALPWERQKGETPQAFEAFSIYRDMGSSRSTAKVGRKLGKSKNLMDRWSSRWEWVERARAYDNDLERQERAEAAKDLKEARKRQRKTGYFMQKKATEALDRLNVEDLDANAIIRLIVEGAKLERGNLLEEAGFLQPTGTPARSGQQGAADGGIDWSKLTDADLRKLASMDGGDDDEEE</sequence>
<dbReference type="RefSeq" id="WP_087301527.1">
    <property type="nucleotide sequence ID" value="NZ_NFKP01000013.1"/>
</dbReference>
<feature type="region of interest" description="Disordered" evidence="1">
    <location>
        <begin position="143"/>
        <end position="163"/>
    </location>
</feature>
<proteinExistence type="predicted"/>
<gene>
    <name evidence="2" type="ORF">B5F11_11000</name>
</gene>
<name>A0A1Y4MJE9_9FIRM</name>
<dbReference type="AlphaFoldDB" id="A0A1Y4MJE9"/>
<reference evidence="3" key="1">
    <citation type="submission" date="2017-04" db="EMBL/GenBank/DDBJ databases">
        <title>Function of individual gut microbiota members based on whole genome sequencing of pure cultures obtained from chicken caecum.</title>
        <authorList>
            <person name="Medvecky M."/>
            <person name="Cejkova D."/>
            <person name="Polansky O."/>
            <person name="Karasova D."/>
            <person name="Kubasova T."/>
            <person name="Cizek A."/>
            <person name="Rychlik I."/>
        </authorList>
    </citation>
    <scope>NUCLEOTIDE SEQUENCE [LARGE SCALE GENOMIC DNA]</scope>
    <source>
        <strain evidence="3">An175</strain>
    </source>
</reference>
<evidence type="ECO:0000313" key="3">
    <source>
        <dbReference type="Proteomes" id="UP000196386"/>
    </source>
</evidence>